<reference evidence="2" key="1">
    <citation type="journal article" date="2008" name="ISME J.">
        <title>Genomic patterns of recombination, clonal divergence and environment in marine microbial populations.</title>
        <authorList>
            <person name="Konstantinidis K.T."/>
            <person name="Delong E.F."/>
        </authorList>
    </citation>
    <scope>NUCLEOTIDE SEQUENCE</scope>
</reference>
<feature type="region of interest" description="Disordered" evidence="1">
    <location>
        <begin position="70"/>
        <end position="94"/>
    </location>
</feature>
<feature type="compositionally biased region" description="Polar residues" evidence="1">
    <location>
        <begin position="71"/>
        <end position="85"/>
    </location>
</feature>
<organism evidence="2">
    <name type="scientific">uncultured marine microorganism HF4000_008B14</name>
    <dbReference type="NCBI Taxonomy" id="455512"/>
    <lineage>
        <taxon>unclassified sequences</taxon>
        <taxon>environmental samples</taxon>
    </lineage>
</organism>
<dbReference type="EMBL" id="EU016571">
    <property type="protein sequence ID" value="ABZ06295.1"/>
    <property type="molecule type" value="Genomic_DNA"/>
</dbReference>
<accession>B3T136</accession>
<protein>
    <submittedName>
        <fullName evidence="2">Uncharacterized protein</fullName>
    </submittedName>
</protein>
<proteinExistence type="predicted"/>
<evidence type="ECO:0000256" key="1">
    <source>
        <dbReference type="SAM" id="MobiDB-lite"/>
    </source>
</evidence>
<dbReference type="AlphaFoldDB" id="B3T136"/>
<sequence>MASLPHSVQFIEYISRGVSWYMAPPVCSVRRTARQLRHRIGSLVKPRELKNSCSPAVNMNSAPHSIHTKVLSDSATDSPPCNQRLTMRLSRHFK</sequence>
<gene>
    <name evidence="2" type="ORF">ALOHA_HF4000008B14ctg1g34</name>
</gene>
<evidence type="ECO:0000313" key="2">
    <source>
        <dbReference type="EMBL" id="ABZ06295.1"/>
    </source>
</evidence>
<name>B3T136_9ZZZZ</name>